<evidence type="ECO:0000256" key="2">
    <source>
        <dbReference type="ARBA" id="ARBA00022679"/>
    </source>
</evidence>
<gene>
    <name evidence="5" type="ORF">A3D04_05175</name>
</gene>
<dbReference type="GO" id="GO:0006111">
    <property type="term" value="P:regulation of gluconeogenesis"/>
    <property type="evidence" value="ECO:0007669"/>
    <property type="project" value="TreeGrafter"/>
</dbReference>
<accession>A0A1F5G9N0</accession>
<dbReference type="InterPro" id="IPR041698">
    <property type="entry name" value="Methyltransf_25"/>
</dbReference>
<evidence type="ECO:0000256" key="1">
    <source>
        <dbReference type="ARBA" id="ARBA00022603"/>
    </source>
</evidence>
<dbReference type="GO" id="GO:0046500">
    <property type="term" value="P:S-adenosylmethionine metabolic process"/>
    <property type="evidence" value="ECO:0007669"/>
    <property type="project" value="TreeGrafter"/>
</dbReference>
<dbReference type="Gene3D" id="3.30.46.10">
    <property type="entry name" value="Glycine N-methyltransferase, chain A, domain 1"/>
    <property type="match status" value="1"/>
</dbReference>
<dbReference type="InterPro" id="IPR014369">
    <property type="entry name" value="Gly/Sar_N_MeTrfase"/>
</dbReference>
<name>A0A1F5G9N0_9BACT</name>
<dbReference type="SUPFAM" id="SSF53335">
    <property type="entry name" value="S-adenosyl-L-methionine-dependent methyltransferases"/>
    <property type="match status" value="1"/>
</dbReference>
<dbReference type="GO" id="GO:0032259">
    <property type="term" value="P:methylation"/>
    <property type="evidence" value="ECO:0007669"/>
    <property type="project" value="UniProtKB-KW"/>
</dbReference>
<organism evidence="5 6">
    <name type="scientific">Candidatus Curtissbacteria bacterium RIFCSPHIGHO2_02_FULL_40_16b</name>
    <dbReference type="NCBI Taxonomy" id="1797714"/>
    <lineage>
        <taxon>Bacteria</taxon>
        <taxon>Candidatus Curtissiibacteriota</taxon>
    </lineage>
</organism>
<keyword evidence="1" id="KW-0489">Methyltransferase</keyword>
<evidence type="ECO:0000313" key="6">
    <source>
        <dbReference type="Proteomes" id="UP000177369"/>
    </source>
</evidence>
<dbReference type="GO" id="GO:0046498">
    <property type="term" value="P:S-adenosylhomocysteine metabolic process"/>
    <property type="evidence" value="ECO:0007669"/>
    <property type="project" value="TreeGrafter"/>
</dbReference>
<comment type="caution">
    <text evidence="5">The sequence shown here is derived from an EMBL/GenBank/DDBJ whole genome shotgun (WGS) entry which is preliminary data.</text>
</comment>
<dbReference type="InterPro" id="IPR029063">
    <property type="entry name" value="SAM-dependent_MTases_sf"/>
</dbReference>
<reference evidence="5 6" key="1">
    <citation type="journal article" date="2016" name="Nat. Commun.">
        <title>Thousands of microbial genomes shed light on interconnected biogeochemical processes in an aquifer system.</title>
        <authorList>
            <person name="Anantharaman K."/>
            <person name="Brown C.T."/>
            <person name="Hug L.A."/>
            <person name="Sharon I."/>
            <person name="Castelle C.J."/>
            <person name="Probst A.J."/>
            <person name="Thomas B.C."/>
            <person name="Singh A."/>
            <person name="Wilkins M.J."/>
            <person name="Karaoz U."/>
            <person name="Brodie E.L."/>
            <person name="Williams K.H."/>
            <person name="Hubbard S.S."/>
            <person name="Banfield J.F."/>
        </authorList>
    </citation>
    <scope>NUCLEOTIDE SEQUENCE [LARGE SCALE GENOMIC DNA]</scope>
</reference>
<keyword evidence="2" id="KW-0808">Transferase</keyword>
<evidence type="ECO:0000256" key="3">
    <source>
        <dbReference type="ARBA" id="ARBA00022691"/>
    </source>
</evidence>
<dbReference type="GO" id="GO:1904047">
    <property type="term" value="F:S-adenosyl-L-methionine binding"/>
    <property type="evidence" value="ECO:0007669"/>
    <property type="project" value="TreeGrafter"/>
</dbReference>
<dbReference type="GO" id="GO:0042802">
    <property type="term" value="F:identical protein binding"/>
    <property type="evidence" value="ECO:0007669"/>
    <property type="project" value="TreeGrafter"/>
</dbReference>
<dbReference type="GO" id="GO:0017174">
    <property type="term" value="F:glycine N-methyltransferase activity"/>
    <property type="evidence" value="ECO:0007669"/>
    <property type="project" value="InterPro"/>
</dbReference>
<proteinExistence type="predicted"/>
<dbReference type="Proteomes" id="UP000177369">
    <property type="component" value="Unassembled WGS sequence"/>
</dbReference>
<dbReference type="EMBL" id="MFBD01000025">
    <property type="protein sequence ID" value="OGD88535.1"/>
    <property type="molecule type" value="Genomic_DNA"/>
</dbReference>
<evidence type="ECO:0000313" key="5">
    <source>
        <dbReference type="EMBL" id="OGD88535.1"/>
    </source>
</evidence>
<protein>
    <recommendedName>
        <fullName evidence="4">Methyltransferase domain-containing protein</fullName>
    </recommendedName>
</protein>
<dbReference type="CDD" id="cd02440">
    <property type="entry name" value="AdoMet_MTases"/>
    <property type="match status" value="1"/>
</dbReference>
<dbReference type="GO" id="GO:0005829">
    <property type="term" value="C:cytosol"/>
    <property type="evidence" value="ECO:0007669"/>
    <property type="project" value="TreeGrafter"/>
</dbReference>
<dbReference type="AlphaFoldDB" id="A0A1F5G9N0"/>
<dbReference type="GO" id="GO:0006730">
    <property type="term" value="P:one-carbon metabolic process"/>
    <property type="evidence" value="ECO:0007669"/>
    <property type="project" value="TreeGrafter"/>
</dbReference>
<sequence length="263" mass="29867">MRNPDLQEIEKFTESAENSRIRAELWGDFVGWSGRRRGENGFLITQLKYHTARRVLDVALGDGADAIFLLQKGFDVATNELDNAFRKKAIENAKKAGLGLNPTSLDWRNLSSEYEPNSFDALICMGNSLTCIKSREGQVDALRQFREILSLGGVLLIDERNYQRMLDNREATIAGTLKSNANQVYTGTNRVKTRFLELNNEMILAQYTHLESGMKAYYNAYPFKKGELLGLLKEAGFSRIEKFSDYEPGDNPDADFYQYVCVK</sequence>
<keyword evidence="3" id="KW-0949">S-adenosyl-L-methionine</keyword>
<dbReference type="PANTHER" id="PTHR16458">
    <property type="entry name" value="GLYCINE N-METHYLTRANSFERASE"/>
    <property type="match status" value="1"/>
</dbReference>
<dbReference type="Gene3D" id="3.40.50.150">
    <property type="entry name" value="Vaccinia Virus protein VP39"/>
    <property type="match status" value="1"/>
</dbReference>
<dbReference type="PANTHER" id="PTHR16458:SF2">
    <property type="entry name" value="GLYCINE N-METHYLTRANSFERASE"/>
    <property type="match status" value="1"/>
</dbReference>
<dbReference type="GO" id="GO:0051289">
    <property type="term" value="P:protein homotetramerization"/>
    <property type="evidence" value="ECO:0007669"/>
    <property type="project" value="TreeGrafter"/>
</dbReference>
<feature type="domain" description="Methyltransferase" evidence="4">
    <location>
        <begin position="55"/>
        <end position="153"/>
    </location>
</feature>
<dbReference type="GO" id="GO:1901052">
    <property type="term" value="P:sarcosine metabolic process"/>
    <property type="evidence" value="ECO:0007669"/>
    <property type="project" value="TreeGrafter"/>
</dbReference>
<dbReference type="GO" id="GO:0016594">
    <property type="term" value="F:glycine binding"/>
    <property type="evidence" value="ECO:0007669"/>
    <property type="project" value="TreeGrafter"/>
</dbReference>
<evidence type="ECO:0000259" key="4">
    <source>
        <dbReference type="Pfam" id="PF13649"/>
    </source>
</evidence>
<dbReference type="STRING" id="1797714.A3D04_05175"/>
<dbReference type="Pfam" id="PF13649">
    <property type="entry name" value="Methyltransf_25"/>
    <property type="match status" value="1"/>
</dbReference>